<reference evidence="2 3" key="1">
    <citation type="submission" date="2016-07" db="EMBL/GenBank/DDBJ databases">
        <title>Pervasive Adenine N6-methylation of Active Genes in Fungi.</title>
        <authorList>
            <consortium name="DOE Joint Genome Institute"/>
            <person name="Mondo S.J."/>
            <person name="Dannebaum R.O."/>
            <person name="Kuo R.C."/>
            <person name="Labutti K."/>
            <person name="Haridas S."/>
            <person name="Kuo A."/>
            <person name="Salamov A."/>
            <person name="Ahrendt S.R."/>
            <person name="Lipzen A."/>
            <person name="Sullivan W."/>
            <person name="Andreopoulos W.B."/>
            <person name="Clum A."/>
            <person name="Lindquist E."/>
            <person name="Daum C."/>
            <person name="Ramamoorthy G.K."/>
            <person name="Gryganskyi A."/>
            <person name="Culley D."/>
            <person name="Magnuson J.K."/>
            <person name="James T.Y."/>
            <person name="O'Malley M.A."/>
            <person name="Stajich J.E."/>
            <person name="Spatafora J.W."/>
            <person name="Visel A."/>
            <person name="Grigoriev I.V."/>
        </authorList>
    </citation>
    <scope>NUCLEOTIDE SEQUENCE [LARGE SCALE GENOMIC DNA]</scope>
    <source>
        <strain evidence="2 3">NRRL 3116</strain>
    </source>
</reference>
<organism evidence="2 3">
    <name type="scientific">Lobosporangium transversale</name>
    <dbReference type="NCBI Taxonomy" id="64571"/>
    <lineage>
        <taxon>Eukaryota</taxon>
        <taxon>Fungi</taxon>
        <taxon>Fungi incertae sedis</taxon>
        <taxon>Mucoromycota</taxon>
        <taxon>Mortierellomycotina</taxon>
        <taxon>Mortierellomycetes</taxon>
        <taxon>Mortierellales</taxon>
        <taxon>Mortierellaceae</taxon>
        <taxon>Lobosporangium</taxon>
    </lineage>
</organism>
<evidence type="ECO:0000313" key="2">
    <source>
        <dbReference type="EMBL" id="ORZ15549.1"/>
    </source>
</evidence>
<dbReference type="RefSeq" id="XP_021881297.1">
    <property type="nucleotide sequence ID" value="XM_022028813.1"/>
</dbReference>
<dbReference type="EMBL" id="MCFF01000019">
    <property type="protein sequence ID" value="ORZ15549.1"/>
    <property type="molecule type" value="Genomic_DNA"/>
</dbReference>
<dbReference type="Proteomes" id="UP000193648">
    <property type="component" value="Unassembled WGS sequence"/>
</dbReference>
<dbReference type="AlphaFoldDB" id="A0A1Y2GMI1"/>
<feature type="compositionally biased region" description="Low complexity" evidence="1">
    <location>
        <begin position="85"/>
        <end position="102"/>
    </location>
</feature>
<gene>
    <name evidence="2" type="ORF">BCR41DRAFT_396512</name>
</gene>
<comment type="caution">
    <text evidence="2">The sequence shown here is derived from an EMBL/GenBank/DDBJ whole genome shotgun (WGS) entry which is preliminary data.</text>
</comment>
<feature type="region of interest" description="Disordered" evidence="1">
    <location>
        <begin position="84"/>
        <end position="104"/>
    </location>
</feature>
<proteinExistence type="predicted"/>
<accession>A0A1Y2GMI1</accession>
<dbReference type="InParanoid" id="A0A1Y2GMI1"/>
<sequence length="124" mass="13443">MAGNNIIGKVYVRTASASVSNGNSSYNVNPRDIRHMFPDAMRFKLDGHPGRHYRSTQLSNSNVAISMSCLRESVNPASQDLPLVSSNTTTPSFNSSLTTPNNGQTEMINTSLGKGIELLLEVKD</sequence>
<evidence type="ECO:0000256" key="1">
    <source>
        <dbReference type="SAM" id="MobiDB-lite"/>
    </source>
</evidence>
<protein>
    <submittedName>
        <fullName evidence="2">Uncharacterized protein</fullName>
    </submittedName>
</protein>
<evidence type="ECO:0000313" key="3">
    <source>
        <dbReference type="Proteomes" id="UP000193648"/>
    </source>
</evidence>
<name>A0A1Y2GMI1_9FUNG</name>
<dbReference type="GeneID" id="33570656"/>
<keyword evidence="3" id="KW-1185">Reference proteome</keyword>